<organism evidence="2 3">
    <name type="scientific">Cadophora malorum</name>
    <dbReference type="NCBI Taxonomy" id="108018"/>
    <lineage>
        <taxon>Eukaryota</taxon>
        <taxon>Fungi</taxon>
        <taxon>Dikarya</taxon>
        <taxon>Ascomycota</taxon>
        <taxon>Pezizomycotina</taxon>
        <taxon>Leotiomycetes</taxon>
        <taxon>Helotiales</taxon>
        <taxon>Ploettnerulaceae</taxon>
        <taxon>Cadophora</taxon>
    </lineage>
</organism>
<evidence type="ECO:0000313" key="2">
    <source>
        <dbReference type="EMBL" id="KAG4411216.1"/>
    </source>
</evidence>
<dbReference type="AlphaFoldDB" id="A0A8H7T2S5"/>
<dbReference type="Pfam" id="PF00931">
    <property type="entry name" value="NB-ARC"/>
    <property type="match status" value="1"/>
</dbReference>
<protein>
    <recommendedName>
        <fullName evidence="1">NB-ARC domain-containing protein</fullName>
    </recommendedName>
</protein>
<reference evidence="2" key="1">
    <citation type="submission" date="2021-02" db="EMBL/GenBank/DDBJ databases">
        <title>Genome sequence Cadophora malorum strain M34.</title>
        <authorList>
            <person name="Stefanovic E."/>
            <person name="Vu D."/>
            <person name="Scully C."/>
            <person name="Dijksterhuis J."/>
            <person name="Roader J."/>
            <person name="Houbraken J."/>
        </authorList>
    </citation>
    <scope>NUCLEOTIDE SEQUENCE</scope>
    <source>
        <strain evidence="2">M34</strain>
    </source>
</reference>
<dbReference type="OrthoDB" id="626167at2759"/>
<dbReference type="SUPFAM" id="SSF52540">
    <property type="entry name" value="P-loop containing nucleoside triphosphate hydrolases"/>
    <property type="match status" value="1"/>
</dbReference>
<keyword evidence="3" id="KW-1185">Reference proteome</keyword>
<gene>
    <name evidence="2" type="ORF">IFR04_015651</name>
</gene>
<evidence type="ECO:0000313" key="3">
    <source>
        <dbReference type="Proteomes" id="UP000664132"/>
    </source>
</evidence>
<dbReference type="GO" id="GO:0043531">
    <property type="term" value="F:ADP binding"/>
    <property type="evidence" value="ECO:0007669"/>
    <property type="project" value="InterPro"/>
</dbReference>
<accession>A0A8H7T2S5</accession>
<dbReference type="InterPro" id="IPR002182">
    <property type="entry name" value="NB-ARC"/>
</dbReference>
<evidence type="ECO:0000259" key="1">
    <source>
        <dbReference type="Pfam" id="PF00931"/>
    </source>
</evidence>
<dbReference type="Proteomes" id="UP000664132">
    <property type="component" value="Unassembled WGS sequence"/>
</dbReference>
<dbReference type="InterPro" id="IPR027417">
    <property type="entry name" value="P-loop_NTPase"/>
</dbReference>
<comment type="caution">
    <text evidence="2">The sequence shown here is derived from an EMBL/GenBank/DDBJ whole genome shotgun (WGS) entry which is preliminary data.</text>
</comment>
<dbReference type="Gene3D" id="3.40.50.300">
    <property type="entry name" value="P-loop containing nucleotide triphosphate hydrolases"/>
    <property type="match status" value="1"/>
</dbReference>
<feature type="domain" description="NB-ARC" evidence="1">
    <location>
        <begin position="30"/>
        <end position="95"/>
    </location>
</feature>
<name>A0A8H7T2S5_9HELO</name>
<sequence>MNRLREEIDKASRGFKREDFSIPFSLYDMNKALSGDGSHRTVVLHGLGGIGKTQLAAAYAKRQKDSYSAIIWLNIKDEDSLKQSFVKAAKRISRQHSSALPPGNVDTIDNP</sequence>
<proteinExistence type="predicted"/>
<dbReference type="EMBL" id="JAFJYH010000505">
    <property type="protein sequence ID" value="KAG4411216.1"/>
    <property type="molecule type" value="Genomic_DNA"/>
</dbReference>